<dbReference type="Proteomes" id="UP000779900">
    <property type="component" value="Unassembled WGS sequence"/>
</dbReference>
<dbReference type="PANTHER" id="PTHR10695:SF46">
    <property type="entry name" value="BIFUNCTIONAL COENZYME A SYNTHASE-RELATED"/>
    <property type="match status" value="1"/>
</dbReference>
<evidence type="ECO:0000313" key="6">
    <source>
        <dbReference type="Proteomes" id="UP000779900"/>
    </source>
</evidence>
<protein>
    <recommendedName>
        <fullName evidence="3 4">Dephospho-CoA kinase</fullName>
        <ecNumber evidence="3 4">2.7.1.24</ecNumber>
    </recommendedName>
    <alternativeName>
        <fullName evidence="3">Dephosphocoenzyme A kinase</fullName>
    </alternativeName>
</protein>
<dbReference type="HAMAP" id="MF_00376">
    <property type="entry name" value="Dephospho_CoA_kinase"/>
    <property type="match status" value="1"/>
</dbReference>
<feature type="binding site" evidence="3">
    <location>
        <begin position="20"/>
        <end position="25"/>
    </location>
    <ligand>
        <name>ATP</name>
        <dbReference type="ChEBI" id="CHEBI:30616"/>
    </ligand>
</feature>
<dbReference type="GO" id="GO:0015937">
    <property type="term" value="P:coenzyme A biosynthetic process"/>
    <property type="evidence" value="ECO:0007669"/>
    <property type="project" value="UniProtKB-UniRule"/>
</dbReference>
<keyword evidence="1 3" id="KW-0547">Nucleotide-binding</keyword>
<dbReference type="GO" id="GO:0005737">
    <property type="term" value="C:cytoplasm"/>
    <property type="evidence" value="ECO:0007669"/>
    <property type="project" value="UniProtKB-SubCell"/>
</dbReference>
<keyword evidence="3 5" id="KW-0808">Transferase</keyword>
<dbReference type="EMBL" id="VGIR01000058">
    <property type="protein sequence ID" value="MBM3332065.1"/>
    <property type="molecule type" value="Genomic_DNA"/>
</dbReference>
<name>A0A937XJ67_UNCW3</name>
<dbReference type="SUPFAM" id="SSF52540">
    <property type="entry name" value="P-loop containing nucleoside triphosphate hydrolases"/>
    <property type="match status" value="1"/>
</dbReference>
<evidence type="ECO:0000256" key="1">
    <source>
        <dbReference type="ARBA" id="ARBA00022741"/>
    </source>
</evidence>
<comment type="pathway">
    <text evidence="3">Cofactor biosynthesis; coenzyme A biosynthesis; CoA from (R)-pantothenate: step 5/5.</text>
</comment>
<keyword evidence="3" id="KW-0963">Cytoplasm</keyword>
<sequence length="214" mass="24063">MFDRKLSQERLLVGIGGNMGSGKSTVASELRRYGAKIIDADEMGWSVLAKGTAEYHQLVKTFGRGILTKTGNIDRRALGKLSFASKASLAKLNAIVHPALLDRVRKEIDRNRKGLVVVDAALLFVWGMDKEVDVAILVTAADRLKIKRQVDAGMKEEDVVARLKLQPPDAKIWRRADFVLENKGSFAELRRKCRALWNFFYSAKFQAFKVARER</sequence>
<dbReference type="NCBIfam" id="TIGR00152">
    <property type="entry name" value="dephospho-CoA kinase"/>
    <property type="match status" value="1"/>
</dbReference>
<organism evidence="5 6">
    <name type="scientific">candidate division WOR-3 bacterium</name>
    <dbReference type="NCBI Taxonomy" id="2052148"/>
    <lineage>
        <taxon>Bacteria</taxon>
        <taxon>Bacteria division WOR-3</taxon>
    </lineage>
</organism>
<dbReference type="GO" id="GO:0004140">
    <property type="term" value="F:dephospho-CoA kinase activity"/>
    <property type="evidence" value="ECO:0007669"/>
    <property type="project" value="UniProtKB-UniRule"/>
</dbReference>
<accession>A0A937XJ67</accession>
<dbReference type="CDD" id="cd02022">
    <property type="entry name" value="DPCK"/>
    <property type="match status" value="1"/>
</dbReference>
<comment type="catalytic activity">
    <reaction evidence="3">
        <text>3'-dephospho-CoA + ATP = ADP + CoA + H(+)</text>
        <dbReference type="Rhea" id="RHEA:18245"/>
        <dbReference type="ChEBI" id="CHEBI:15378"/>
        <dbReference type="ChEBI" id="CHEBI:30616"/>
        <dbReference type="ChEBI" id="CHEBI:57287"/>
        <dbReference type="ChEBI" id="CHEBI:57328"/>
        <dbReference type="ChEBI" id="CHEBI:456216"/>
        <dbReference type="EC" id="2.7.1.24"/>
    </reaction>
</comment>
<dbReference type="Gene3D" id="3.40.50.300">
    <property type="entry name" value="P-loop containing nucleotide triphosphate hydrolases"/>
    <property type="match status" value="1"/>
</dbReference>
<gene>
    <name evidence="3" type="primary">coaE</name>
    <name evidence="5" type="ORF">FJY68_09490</name>
</gene>
<evidence type="ECO:0000256" key="2">
    <source>
        <dbReference type="ARBA" id="ARBA00022840"/>
    </source>
</evidence>
<dbReference type="Pfam" id="PF01121">
    <property type="entry name" value="CoaE"/>
    <property type="match status" value="1"/>
</dbReference>
<evidence type="ECO:0000256" key="4">
    <source>
        <dbReference type="NCBIfam" id="TIGR00152"/>
    </source>
</evidence>
<comment type="similarity">
    <text evidence="3">Belongs to the CoaE family.</text>
</comment>
<dbReference type="EC" id="2.7.1.24" evidence="3 4"/>
<evidence type="ECO:0000313" key="5">
    <source>
        <dbReference type="EMBL" id="MBM3332065.1"/>
    </source>
</evidence>
<evidence type="ECO:0000256" key="3">
    <source>
        <dbReference type="HAMAP-Rule" id="MF_00376"/>
    </source>
</evidence>
<comment type="subcellular location">
    <subcellularLocation>
        <location evidence="3">Cytoplasm</location>
    </subcellularLocation>
</comment>
<dbReference type="PROSITE" id="PS51219">
    <property type="entry name" value="DPCK"/>
    <property type="match status" value="1"/>
</dbReference>
<proteinExistence type="inferred from homology"/>
<keyword evidence="3 5" id="KW-0418">Kinase</keyword>
<reference evidence="5" key="1">
    <citation type="submission" date="2019-03" db="EMBL/GenBank/DDBJ databases">
        <title>Lake Tanganyika Metagenome-Assembled Genomes (MAGs).</title>
        <authorList>
            <person name="Tran P."/>
        </authorList>
    </citation>
    <scope>NUCLEOTIDE SEQUENCE</scope>
    <source>
        <strain evidence="5">K_DeepCast_150m_m2_040</strain>
    </source>
</reference>
<dbReference type="AlphaFoldDB" id="A0A937XJ67"/>
<dbReference type="InterPro" id="IPR001977">
    <property type="entry name" value="Depp_CoAkinase"/>
</dbReference>
<comment type="function">
    <text evidence="3">Catalyzes the phosphorylation of the 3'-hydroxyl group of dephosphocoenzyme A to form coenzyme A.</text>
</comment>
<dbReference type="PANTHER" id="PTHR10695">
    <property type="entry name" value="DEPHOSPHO-COA KINASE-RELATED"/>
    <property type="match status" value="1"/>
</dbReference>
<comment type="caution">
    <text evidence="5">The sequence shown here is derived from an EMBL/GenBank/DDBJ whole genome shotgun (WGS) entry which is preliminary data.</text>
</comment>
<keyword evidence="3" id="KW-0173">Coenzyme A biosynthesis</keyword>
<dbReference type="InterPro" id="IPR027417">
    <property type="entry name" value="P-loop_NTPase"/>
</dbReference>
<dbReference type="GO" id="GO:0005524">
    <property type="term" value="F:ATP binding"/>
    <property type="evidence" value="ECO:0007669"/>
    <property type="project" value="UniProtKB-UniRule"/>
</dbReference>
<keyword evidence="2 3" id="KW-0067">ATP-binding</keyword>